<dbReference type="InterPro" id="IPR001087">
    <property type="entry name" value="GDSL"/>
</dbReference>
<dbReference type="Pfam" id="PF00657">
    <property type="entry name" value="Lipase_GDSL"/>
    <property type="match status" value="1"/>
</dbReference>
<evidence type="ECO:0008006" key="6">
    <source>
        <dbReference type="Google" id="ProtNLM"/>
    </source>
</evidence>
<organism evidence="4 5">
    <name type="scientific">Rehmannia glutinosa</name>
    <name type="common">Chinese foxglove</name>
    <dbReference type="NCBI Taxonomy" id="99300"/>
    <lineage>
        <taxon>Eukaryota</taxon>
        <taxon>Viridiplantae</taxon>
        <taxon>Streptophyta</taxon>
        <taxon>Embryophyta</taxon>
        <taxon>Tracheophyta</taxon>
        <taxon>Spermatophyta</taxon>
        <taxon>Magnoliopsida</taxon>
        <taxon>eudicotyledons</taxon>
        <taxon>Gunneridae</taxon>
        <taxon>Pentapetalae</taxon>
        <taxon>asterids</taxon>
        <taxon>lamiids</taxon>
        <taxon>Lamiales</taxon>
        <taxon>Orobanchaceae</taxon>
        <taxon>Rehmannieae</taxon>
        <taxon>Rehmannia</taxon>
    </lineage>
</organism>
<reference evidence="4 5" key="1">
    <citation type="journal article" date="2021" name="Comput. Struct. Biotechnol. J.">
        <title>De novo genome assembly of the potent medicinal plant Rehmannia glutinosa using nanopore technology.</title>
        <authorList>
            <person name="Ma L."/>
            <person name="Dong C."/>
            <person name="Song C."/>
            <person name="Wang X."/>
            <person name="Zheng X."/>
            <person name="Niu Y."/>
            <person name="Chen S."/>
            <person name="Feng W."/>
        </authorList>
    </citation>
    <scope>NUCLEOTIDE SEQUENCE [LARGE SCALE GENOMIC DNA]</scope>
    <source>
        <strain evidence="4">DH-2019</strain>
    </source>
</reference>
<dbReference type="SUPFAM" id="SSF52266">
    <property type="entry name" value="SGNH hydrolase"/>
    <property type="match status" value="1"/>
</dbReference>
<comment type="similarity">
    <text evidence="1">Belongs to the 'GDSL' lipolytic enzyme family.</text>
</comment>
<dbReference type="Gene3D" id="3.40.50.1110">
    <property type="entry name" value="SGNH hydrolase"/>
    <property type="match status" value="1"/>
</dbReference>
<feature type="signal peptide" evidence="3">
    <location>
        <begin position="1"/>
        <end position="25"/>
    </location>
</feature>
<evidence type="ECO:0000256" key="2">
    <source>
        <dbReference type="ARBA" id="ARBA00023180"/>
    </source>
</evidence>
<accession>A0ABR0XME6</accession>
<dbReference type="InterPro" id="IPR036514">
    <property type="entry name" value="SGNH_hydro_sf"/>
</dbReference>
<dbReference type="PANTHER" id="PTHR22835:SF532">
    <property type="entry name" value="SERINE-RICH ADHESIN FOR PLATELETS-LIKE ISOFORM X1"/>
    <property type="match status" value="1"/>
</dbReference>
<evidence type="ECO:0000313" key="4">
    <source>
        <dbReference type="EMBL" id="KAK6160341.1"/>
    </source>
</evidence>
<gene>
    <name evidence="4" type="ORF">DH2020_003722</name>
</gene>
<keyword evidence="2" id="KW-0325">Glycoprotein</keyword>
<protein>
    <recommendedName>
        <fullName evidence="6">GDSL esterase/lipase</fullName>
    </recommendedName>
</protein>
<evidence type="ECO:0000256" key="1">
    <source>
        <dbReference type="ARBA" id="ARBA00008668"/>
    </source>
</evidence>
<comment type="caution">
    <text evidence="4">The sequence shown here is derived from an EMBL/GenBank/DDBJ whole genome shotgun (WGS) entry which is preliminary data.</text>
</comment>
<evidence type="ECO:0000313" key="5">
    <source>
        <dbReference type="Proteomes" id="UP001318860"/>
    </source>
</evidence>
<keyword evidence="3" id="KW-0732">Signal</keyword>
<feature type="chain" id="PRO_5045437532" description="GDSL esterase/lipase" evidence="3">
    <location>
        <begin position="26"/>
        <end position="356"/>
    </location>
</feature>
<dbReference type="PANTHER" id="PTHR22835">
    <property type="entry name" value="ZINC FINGER FYVE DOMAIN CONTAINING PROTEIN"/>
    <property type="match status" value="1"/>
</dbReference>
<dbReference type="EMBL" id="JABTTQ020000003">
    <property type="protein sequence ID" value="KAK6160341.1"/>
    <property type="molecule type" value="Genomic_DNA"/>
</dbReference>
<proteinExistence type="inferred from homology"/>
<sequence length="356" mass="39040">MIKSIHQSLSLAFFIIFLSFSFSCAHNKTSNETSAHNKANHDQSSNSSNGNYKGCFSKVYAFGDSDTDTGNAHFLGANIQGEIKVNISSRLVVDFLCDALSLPPVCPYKDPWQISRGVNFAISGSTALSPDYFSRKNGMGKVPANSSTDNSLFWIGGMGGSDYTSVLGPSVSLHSLAEISVKNVRKLLQTLLANGAKYVVVQGLPPVGCLPFHMSLCPLHNLDRMGCAATINAGIMTHNQILQWELEKLRKTYPKCSILYADAWNAFLTIAMNTKKYQIEEPFKACCGCGAGKYNFDKNRLCGASGTSVCKDPHKYISWDGIHFTEAMHKHLADLFFNQGFCHPSFDQLVKIKKGM</sequence>
<dbReference type="PROSITE" id="PS51257">
    <property type="entry name" value="PROKAR_LIPOPROTEIN"/>
    <property type="match status" value="1"/>
</dbReference>
<dbReference type="Proteomes" id="UP001318860">
    <property type="component" value="Unassembled WGS sequence"/>
</dbReference>
<keyword evidence="5" id="KW-1185">Reference proteome</keyword>
<name>A0ABR0XME6_REHGL</name>
<evidence type="ECO:0000256" key="3">
    <source>
        <dbReference type="SAM" id="SignalP"/>
    </source>
</evidence>